<reference evidence="3" key="1">
    <citation type="submission" date="2023-11" db="EMBL/GenBank/DDBJ databases">
        <title>The genome sequences of three competitors of mushroom-forming fungi.</title>
        <authorList>
            <person name="Beijen E."/>
            <person name="Ohm R.A."/>
        </authorList>
    </citation>
    <scope>NUCLEOTIDE SEQUENCE</scope>
    <source>
        <strain evidence="3">CBS 100526</strain>
    </source>
</reference>
<dbReference type="EMBL" id="JAWRVG010000018">
    <property type="protein sequence ID" value="KAK4073425.1"/>
    <property type="molecule type" value="Genomic_DNA"/>
</dbReference>
<dbReference type="PANTHER" id="PTHR35910:SF6">
    <property type="entry name" value="2EXR DOMAIN-CONTAINING PROTEIN"/>
    <property type="match status" value="1"/>
</dbReference>
<protein>
    <recommendedName>
        <fullName evidence="2">2EXR domain-containing protein</fullName>
    </recommendedName>
</protein>
<dbReference type="AlphaFoldDB" id="A0AAE1IES2"/>
<dbReference type="Proteomes" id="UP001273209">
    <property type="component" value="Unassembled WGS sequence"/>
</dbReference>
<organism evidence="3 4">
    <name type="scientific">Trichoderma aggressivum f. europaeum</name>
    <dbReference type="NCBI Taxonomy" id="173218"/>
    <lineage>
        <taxon>Eukaryota</taxon>
        <taxon>Fungi</taxon>
        <taxon>Dikarya</taxon>
        <taxon>Ascomycota</taxon>
        <taxon>Pezizomycotina</taxon>
        <taxon>Sordariomycetes</taxon>
        <taxon>Hypocreomycetidae</taxon>
        <taxon>Hypocreales</taxon>
        <taxon>Hypocreaceae</taxon>
        <taxon>Trichoderma</taxon>
    </lineage>
</organism>
<comment type="caution">
    <text evidence="3">The sequence shown here is derived from an EMBL/GenBank/DDBJ whole genome shotgun (WGS) entry which is preliminary data.</text>
</comment>
<dbReference type="InterPro" id="IPR045518">
    <property type="entry name" value="2EXR"/>
</dbReference>
<evidence type="ECO:0000259" key="2">
    <source>
        <dbReference type="Pfam" id="PF20150"/>
    </source>
</evidence>
<dbReference type="Pfam" id="PF20150">
    <property type="entry name" value="2EXR"/>
    <property type="match status" value="1"/>
</dbReference>
<name>A0AAE1IES2_9HYPO</name>
<proteinExistence type="predicted"/>
<feature type="domain" description="2EXR" evidence="2">
    <location>
        <begin position="50"/>
        <end position="145"/>
    </location>
</feature>
<gene>
    <name evidence="3" type="ORF">Triagg1_5251</name>
</gene>
<sequence length="275" mass="31371">MRLRSTSSRSRASSPARKTRSPGIPIFGLLNFIASQRLSKKPAKQQPDKFHPFSRLPTELRLKIWQLSLPSPRLVSVQCGADITAFSKYNPDSAEYVGCTSPTRIPVNLQVCTESRTEALKSYQPSLGFFRGDGLVYFNYDIDILYFGPREGFMAADSQFHTCMMMCEPSELARVRRLAVNEALFRHACDKYEFPSATRFTLEMLRQVSQRMKGLEELILVPWEENMTDEALALSRVRLTKQMHSALQSMRKVKSSWKAPPWKVIPLKELPSMIG</sequence>
<evidence type="ECO:0000313" key="4">
    <source>
        <dbReference type="Proteomes" id="UP001273209"/>
    </source>
</evidence>
<feature type="compositionally biased region" description="Low complexity" evidence="1">
    <location>
        <begin position="1"/>
        <end position="16"/>
    </location>
</feature>
<feature type="region of interest" description="Disordered" evidence="1">
    <location>
        <begin position="1"/>
        <end position="22"/>
    </location>
</feature>
<keyword evidence="4" id="KW-1185">Reference proteome</keyword>
<dbReference type="PANTHER" id="PTHR35910">
    <property type="entry name" value="2EXR DOMAIN-CONTAINING PROTEIN"/>
    <property type="match status" value="1"/>
</dbReference>
<evidence type="ECO:0000256" key="1">
    <source>
        <dbReference type="SAM" id="MobiDB-lite"/>
    </source>
</evidence>
<dbReference type="RefSeq" id="XP_062755725.1">
    <property type="nucleotide sequence ID" value="XM_062899745.1"/>
</dbReference>
<evidence type="ECO:0000313" key="3">
    <source>
        <dbReference type="EMBL" id="KAK4073425.1"/>
    </source>
</evidence>
<dbReference type="GeneID" id="87919650"/>
<accession>A0AAE1IES2</accession>